<dbReference type="Pfam" id="PF00353">
    <property type="entry name" value="HemolysinCabind"/>
    <property type="match status" value="12"/>
</dbReference>
<comment type="cofactor">
    <cofactor evidence="1">
        <name>Ca(2+)</name>
        <dbReference type="ChEBI" id="CHEBI:29108"/>
    </cofactor>
</comment>
<dbReference type="InterPro" id="IPR011049">
    <property type="entry name" value="Serralysin-like_metalloprot_C"/>
</dbReference>
<dbReference type="SUPFAM" id="SSF51120">
    <property type="entry name" value="beta-Roll"/>
    <property type="match status" value="5"/>
</dbReference>
<proteinExistence type="predicted"/>
<evidence type="ECO:0000313" key="7">
    <source>
        <dbReference type="EMBL" id="MFC3570659.1"/>
    </source>
</evidence>
<keyword evidence="4" id="KW-0677">Repeat</keyword>
<evidence type="ECO:0000256" key="2">
    <source>
        <dbReference type="ARBA" id="ARBA00004613"/>
    </source>
</evidence>
<feature type="region of interest" description="Disordered" evidence="5">
    <location>
        <begin position="870"/>
        <end position="898"/>
    </location>
</feature>
<accession>A0ABV7S0N0</accession>
<reference evidence="8" key="1">
    <citation type="journal article" date="2019" name="Int. J. Syst. Evol. Microbiol.">
        <title>The Global Catalogue of Microorganisms (GCM) 10K type strain sequencing project: providing services to taxonomists for standard genome sequencing and annotation.</title>
        <authorList>
            <consortium name="The Broad Institute Genomics Platform"/>
            <consortium name="The Broad Institute Genome Sequencing Center for Infectious Disease"/>
            <person name="Wu L."/>
            <person name="Ma J."/>
        </authorList>
    </citation>
    <scope>NUCLEOTIDE SEQUENCE [LARGE SCALE GENOMIC DNA]</scope>
    <source>
        <strain evidence="8">VKM B-3226</strain>
    </source>
</reference>
<dbReference type="EMBL" id="JBHRXE010000041">
    <property type="protein sequence ID" value="MFC3570659.1"/>
    <property type="molecule type" value="Genomic_DNA"/>
</dbReference>
<feature type="compositionally biased region" description="Low complexity" evidence="5">
    <location>
        <begin position="801"/>
        <end position="813"/>
    </location>
</feature>
<dbReference type="InterPro" id="IPR050557">
    <property type="entry name" value="RTX_toxin/Mannuronan_C5-epim"/>
</dbReference>
<comment type="subcellular location">
    <subcellularLocation>
        <location evidence="2">Secreted</location>
    </subcellularLocation>
</comment>
<name>A0ABV7S0N0_9RHOB</name>
<protein>
    <submittedName>
        <fullName evidence="7">M10 family metallopeptidase C-terminal domain-containing protein</fullName>
    </submittedName>
</protein>
<dbReference type="Gene3D" id="2.150.10.10">
    <property type="entry name" value="Serralysin-like metalloprotease, C-terminal"/>
    <property type="match status" value="10"/>
</dbReference>
<organism evidence="7 8">
    <name type="scientific">Paracoccus simplex</name>
    <dbReference type="NCBI Taxonomy" id="2086346"/>
    <lineage>
        <taxon>Bacteria</taxon>
        <taxon>Pseudomonadati</taxon>
        <taxon>Pseudomonadota</taxon>
        <taxon>Alphaproteobacteria</taxon>
        <taxon>Rhodobacterales</taxon>
        <taxon>Paracoccaceae</taxon>
        <taxon>Paracoccus</taxon>
    </lineage>
</organism>
<feature type="region of interest" description="Disordered" evidence="5">
    <location>
        <begin position="797"/>
        <end position="830"/>
    </location>
</feature>
<feature type="domain" description="Peptidase M10 serralysin C-terminal" evidence="6">
    <location>
        <begin position="1005"/>
        <end position="1151"/>
    </location>
</feature>
<evidence type="ECO:0000256" key="5">
    <source>
        <dbReference type="SAM" id="MobiDB-lite"/>
    </source>
</evidence>
<dbReference type="InterPro" id="IPR013858">
    <property type="entry name" value="Peptidase_M10B_C"/>
</dbReference>
<comment type="caution">
    <text evidence="7">The sequence shown here is derived from an EMBL/GenBank/DDBJ whole genome shotgun (WGS) entry which is preliminary data.</text>
</comment>
<dbReference type="InterPro" id="IPR001343">
    <property type="entry name" value="Hemolysn_Ca-bd"/>
</dbReference>
<sequence length="1154" mass="115882">MRYRHVATYTGADAPFVTNITDLQTHAGPDGHALYSLTHVGGGMVAWHVVSADQPIEVMTTRAYPAGIGHAGPPSASIVTLGGNPVLIGTGLRAGPDPGIRLDSQGGFQDGAGPGALPADLIGLQQLQTPLGDFLCSARNGQTAIDIWRIGADGGLGHVTRAALPAGSGIQGTEIDALHVTTLADRSFIIAASGLGNYVSVQIVMADGTLGPVQMLWSYRGLGMDQPSHLDTVTVAGVTYLVVAGAQSSSLTTMRLTYGGELLPADHVVDERSTRFAGATALETVTMDGRAFVFVGGGDDGISVFTVLPDGKLLHLTTLVDTDDQTLADVSALSAAVIDGRIALFVSSRTESGITQFVLEPGSIGKTGVVGAGRQTGTGGSDLMQASAGTTVLDGGAGDDILIAGAEPLRMTGGAGADVFVVKEVGGKITITDFEPGVDRLDLSFLGMIRSTDQLVFRPQAFGIKIFYGNSVIWVTTPDNSMLQAGAFDNSLFPIAHYEAPDMRTTVSGTLRNDTLSAGRNGSNVFGYAGNDLLLGGAGNDDLSGALGNDTLRGGDGNDRLFGGDGNDRLFGSTGNDRLWAGSGDDALAGGAGNDTLRGETGHDLLYGEGGDDAMFDLLGNNTLWGGDGNDLMQTGTGNDRLYGGPGSDTLIAGAGLDYLFGGLGNDSMAGGAGIDTLLGGEGNDWIDGGAGNDSLDGGNGNDTLYGGDGHDLILGGGGHDRITDMLGNGVLWGGDGNDLMQSGAGNDRLHGGPGNDTLIAGAGFDYLLGGLGNDSLNGGGGFDTLIGAEGDDRMDGGDGIDNLDGGTGNDTLAGGDGHDVLNGAEGNDALHGGTGHDTLYGMAGADLMNGNQDHDLMFGGADNDTMLGGFGNDVMQGESGDDSLDGGPENDTLSGGAGNDVILGGGGHDVIDGGSGNDLLYGGSGHDLILGGEGDDLIHAETGNNTVQGGAGSDAILGDAGADWLQGDDGRDTIQGLAGGDTLLGGADDDLLDGGDGDDLLDGGQGNDNLIGGLGGDRLAGAAGDDTVTGGLGNDLLEGGEGADRLEGGRGFDTLTGGAGADVFVFADAGDLDGCSDAITDFRAGEDRIDLSGLGLVFIGGTAFSANGSGQVRLDWTQPDAHRLLVDRDGDGRTDLTIDLGALATLNASDLLL</sequence>
<dbReference type="RefSeq" id="WP_379031761.1">
    <property type="nucleotide sequence ID" value="NZ_JBHRXE010000041.1"/>
</dbReference>
<dbReference type="Pfam" id="PF08548">
    <property type="entry name" value="Peptidase_M10_C"/>
    <property type="match status" value="1"/>
</dbReference>
<dbReference type="PANTHER" id="PTHR38340:SF1">
    <property type="entry name" value="S-LAYER PROTEIN"/>
    <property type="match status" value="1"/>
</dbReference>
<evidence type="ECO:0000256" key="1">
    <source>
        <dbReference type="ARBA" id="ARBA00001913"/>
    </source>
</evidence>
<evidence type="ECO:0000256" key="3">
    <source>
        <dbReference type="ARBA" id="ARBA00022525"/>
    </source>
</evidence>
<keyword evidence="3" id="KW-0964">Secreted</keyword>
<dbReference type="PANTHER" id="PTHR38340">
    <property type="entry name" value="S-LAYER PROTEIN"/>
    <property type="match status" value="1"/>
</dbReference>
<evidence type="ECO:0000259" key="6">
    <source>
        <dbReference type="Pfam" id="PF08548"/>
    </source>
</evidence>
<keyword evidence="8" id="KW-1185">Reference proteome</keyword>
<evidence type="ECO:0000313" key="8">
    <source>
        <dbReference type="Proteomes" id="UP001595596"/>
    </source>
</evidence>
<dbReference type="PRINTS" id="PR00313">
    <property type="entry name" value="CABNDNGRPT"/>
</dbReference>
<evidence type="ECO:0000256" key="4">
    <source>
        <dbReference type="ARBA" id="ARBA00022737"/>
    </source>
</evidence>
<gene>
    <name evidence="7" type="ORF">ACFOMP_14470</name>
</gene>
<dbReference type="PROSITE" id="PS00330">
    <property type="entry name" value="HEMOLYSIN_CALCIUM"/>
    <property type="match status" value="12"/>
</dbReference>
<dbReference type="Proteomes" id="UP001595596">
    <property type="component" value="Unassembled WGS sequence"/>
</dbReference>
<dbReference type="InterPro" id="IPR018511">
    <property type="entry name" value="Hemolysin-typ_Ca-bd_CS"/>
</dbReference>